<keyword evidence="1" id="KW-1133">Transmembrane helix</keyword>
<keyword evidence="3" id="KW-1185">Reference proteome</keyword>
<evidence type="ECO:0000313" key="3">
    <source>
        <dbReference type="Proteomes" id="UP001165393"/>
    </source>
</evidence>
<protein>
    <submittedName>
        <fullName evidence="2">DUF3379 domain-containing protein</fullName>
    </submittedName>
</protein>
<keyword evidence="1" id="KW-0812">Transmembrane</keyword>
<keyword evidence="1" id="KW-0472">Membrane</keyword>
<dbReference type="EMBL" id="JAMQGP010000002">
    <property type="protein sequence ID" value="MCM2679216.1"/>
    <property type="molecule type" value="Genomic_DNA"/>
</dbReference>
<dbReference type="Pfam" id="PF11859">
    <property type="entry name" value="DUF3379"/>
    <property type="match status" value="1"/>
</dbReference>
<evidence type="ECO:0000313" key="2">
    <source>
        <dbReference type="EMBL" id="MCM2679216.1"/>
    </source>
</evidence>
<evidence type="ECO:0000256" key="1">
    <source>
        <dbReference type="SAM" id="Phobius"/>
    </source>
</evidence>
<proteinExistence type="predicted"/>
<feature type="transmembrane region" description="Helical" evidence="1">
    <location>
        <begin position="79"/>
        <end position="98"/>
    </location>
</feature>
<organism evidence="2 3">
    <name type="scientific">Echinimonas agarilytica</name>
    <dbReference type="NCBI Taxonomy" id="1215918"/>
    <lineage>
        <taxon>Bacteria</taxon>
        <taxon>Pseudomonadati</taxon>
        <taxon>Pseudomonadota</taxon>
        <taxon>Gammaproteobacteria</taxon>
        <taxon>Alteromonadales</taxon>
        <taxon>Echinimonadaceae</taxon>
        <taxon>Echinimonas</taxon>
    </lineage>
</organism>
<comment type="caution">
    <text evidence="2">The sequence shown here is derived from an EMBL/GenBank/DDBJ whole genome shotgun (WGS) entry which is preliminary data.</text>
</comment>
<reference evidence="2 3" key="1">
    <citation type="journal article" date="2013" name="Antonie Van Leeuwenhoek">
        <title>Echinimonas agarilytica gen. nov., sp. nov., a new gammaproteobacterium isolated from the sea urchin Strongylocentrotus intermedius.</title>
        <authorList>
            <person name="Nedashkovskaya O.I."/>
            <person name="Stenkova A.M."/>
            <person name="Zhukova N.V."/>
            <person name="Van Trappen S."/>
            <person name="Lee J.S."/>
            <person name="Kim S.B."/>
        </authorList>
    </citation>
    <scope>NUCLEOTIDE SEQUENCE [LARGE SCALE GENOMIC DNA]</scope>
    <source>
        <strain evidence="2 3">KMM 6351</strain>
    </source>
</reference>
<gene>
    <name evidence="2" type="ORF">NAF29_05935</name>
</gene>
<dbReference type="RefSeq" id="WP_251260575.1">
    <property type="nucleotide sequence ID" value="NZ_JAMQGP010000002.1"/>
</dbReference>
<dbReference type="AlphaFoldDB" id="A0AA41W5C2"/>
<dbReference type="InterPro" id="IPR021806">
    <property type="entry name" value="DUF3379"/>
</dbReference>
<name>A0AA41W5C2_9GAMM</name>
<accession>A0AA41W5C2</accession>
<sequence>MDDLEFRKRLIADPYDNDAAMKEAIQTSRERQSQVAEMKAFDDKIAAALAVDVPEGLADELLFKQRFDQHKEQHQTRKWIFAMAASITLVVTATFALWPQPHSELANYALAHVYHEPAVLSDVNEHATLSQVNAKLAGYGAHLTEAVAPVYYANHCDFKGKRSLHLVMGVNDERVTVFVVPNVNDFKEVSKHFSDGQFKGQVFVHGTTGLVVIGKSEQHIQKLEQTLEENINWGPI</sequence>
<dbReference type="Proteomes" id="UP001165393">
    <property type="component" value="Unassembled WGS sequence"/>
</dbReference>